<organism evidence="1 2">
    <name type="scientific">Novosphingobium aromaticivorans (strain ATCC 700278 / DSM 12444 / CCUG 56034 / CIP 105152 / NBRC 16084 / F199)</name>
    <dbReference type="NCBI Taxonomy" id="279238"/>
    <lineage>
        <taxon>Bacteria</taxon>
        <taxon>Pseudomonadati</taxon>
        <taxon>Pseudomonadota</taxon>
        <taxon>Alphaproteobacteria</taxon>
        <taxon>Sphingomonadales</taxon>
        <taxon>Sphingomonadaceae</taxon>
        <taxon>Novosphingobium</taxon>
    </lineage>
</organism>
<dbReference type="AlphaFoldDB" id="Q2G5Y8"/>
<accession>Q2G5Y8</accession>
<evidence type="ECO:0000313" key="1">
    <source>
        <dbReference type="EMBL" id="ABD26735.1"/>
    </source>
</evidence>
<dbReference type="HOGENOM" id="CLU_2736037_0_0_5"/>
<evidence type="ECO:0000313" key="2">
    <source>
        <dbReference type="Proteomes" id="UP000009134"/>
    </source>
</evidence>
<gene>
    <name evidence="1" type="ordered locus">Saro_2298</name>
</gene>
<dbReference type="STRING" id="279238.Saro_2298"/>
<reference evidence="2" key="1">
    <citation type="submission" date="2006-01" db="EMBL/GenBank/DDBJ databases">
        <title>Complete sequence of Novosphingobium aromaticivorans DSM 12444.</title>
        <authorList>
            <consortium name="US DOE Joint Genome Institute"/>
            <person name="Copeland A."/>
            <person name="Lucas S."/>
            <person name="Lapidus A."/>
            <person name="Barry K."/>
            <person name="Detter J.C."/>
            <person name="Glavina T."/>
            <person name="Hammon N."/>
            <person name="Israni S."/>
            <person name="Pitluck S."/>
            <person name="Chain P."/>
            <person name="Malfatti S."/>
            <person name="Shin M."/>
            <person name="Vergez L."/>
            <person name="Schmutz J."/>
            <person name="Larimer F."/>
            <person name="Land M."/>
            <person name="Kyrpides N."/>
            <person name="Ivanova N."/>
            <person name="Fredrickson J."/>
            <person name="Balkwill D."/>
            <person name="Romine M.F."/>
            <person name="Richardson P."/>
        </authorList>
    </citation>
    <scope>NUCLEOTIDE SEQUENCE [LARGE SCALE GENOMIC DNA]</scope>
    <source>
        <strain evidence="2">ATCC 700278 / DSM 12444 / CCUG 56034 / CIP 105152 / NBRC 16084 / F199</strain>
    </source>
</reference>
<dbReference type="Proteomes" id="UP000009134">
    <property type="component" value="Chromosome"/>
</dbReference>
<protein>
    <submittedName>
        <fullName evidence="1">Uncharacterized protein</fullName>
    </submittedName>
</protein>
<name>Q2G5Y8_NOVAD</name>
<keyword evidence="2" id="KW-1185">Reference proteome</keyword>
<sequence length="71" mass="7757">MIAAMAPSNPVTLNLFQGPSSGLGRWDWVSARGAVAFLNKAPREAATWILKQVQDDEEVSDILAPAMEFIR</sequence>
<dbReference type="EMBL" id="CP000248">
    <property type="protein sequence ID" value="ABD26735.1"/>
    <property type="molecule type" value="Genomic_DNA"/>
</dbReference>
<dbReference type="KEGG" id="nar:Saro_2298"/>
<proteinExistence type="predicted"/>
<dbReference type="RefSeq" id="WP_011445941.1">
    <property type="nucleotide sequence ID" value="NC_007794.1"/>
</dbReference>